<feature type="transmembrane region" description="Helical" evidence="2">
    <location>
        <begin position="6"/>
        <end position="23"/>
    </location>
</feature>
<dbReference type="RefSeq" id="WP_103728720.1">
    <property type="nucleotide sequence ID" value="NZ_FXUI01000009.1"/>
</dbReference>
<protein>
    <recommendedName>
        <fullName evidence="3">DUF6468 domain-containing protein</fullName>
    </recommendedName>
</protein>
<dbReference type="InterPro" id="IPR045531">
    <property type="entry name" value="DUF6468"/>
</dbReference>
<feature type="region of interest" description="Disordered" evidence="1">
    <location>
        <begin position="127"/>
        <end position="147"/>
    </location>
</feature>
<keyword evidence="5" id="KW-1185">Reference proteome</keyword>
<gene>
    <name evidence="4" type="ORF">SAMN06296065_10960</name>
</gene>
<dbReference type="Proteomes" id="UP001157910">
    <property type="component" value="Unassembled WGS sequence"/>
</dbReference>
<dbReference type="Pfam" id="PF20072">
    <property type="entry name" value="DUF6468"/>
    <property type="match status" value="1"/>
</dbReference>
<keyword evidence="2" id="KW-1133">Transmembrane helix</keyword>
<sequence>MTVATAINFALVLLCLCVMVQAIRMDRRIRALRDGHLDQAVEKLDNATQQARIVLADLKRVLSSDVAAQGEILLAARELRDELSVMVGVGNSVAERIVDAADKARAAEAGARRRPARWREEADAALRADEAVRRESSPAGGEPAAKRDLSSIVLDLTAARGSRGSAVA</sequence>
<dbReference type="EMBL" id="FXUI01000009">
    <property type="protein sequence ID" value="SMP76122.1"/>
    <property type="molecule type" value="Genomic_DNA"/>
</dbReference>
<reference evidence="4 5" key="1">
    <citation type="submission" date="2017-05" db="EMBL/GenBank/DDBJ databases">
        <authorList>
            <person name="Varghese N."/>
            <person name="Submissions S."/>
        </authorList>
    </citation>
    <scope>NUCLEOTIDE SEQUENCE [LARGE SCALE GENOMIC DNA]</scope>
    <source>
        <strain evidence="4 5">SM16</strain>
    </source>
</reference>
<evidence type="ECO:0000313" key="4">
    <source>
        <dbReference type="EMBL" id="SMP76122.1"/>
    </source>
</evidence>
<proteinExistence type="predicted"/>
<feature type="compositionally biased region" description="Basic and acidic residues" evidence="1">
    <location>
        <begin position="127"/>
        <end position="136"/>
    </location>
</feature>
<organism evidence="4 5">
    <name type="scientific">Novosphingobium panipatense</name>
    <dbReference type="NCBI Taxonomy" id="428991"/>
    <lineage>
        <taxon>Bacteria</taxon>
        <taxon>Pseudomonadati</taxon>
        <taxon>Pseudomonadota</taxon>
        <taxon>Alphaproteobacteria</taxon>
        <taxon>Sphingomonadales</taxon>
        <taxon>Sphingomonadaceae</taxon>
        <taxon>Novosphingobium</taxon>
    </lineage>
</organism>
<name>A0ABY1QNX3_9SPHN</name>
<accession>A0ABY1QNX3</accession>
<keyword evidence="2" id="KW-0472">Membrane</keyword>
<evidence type="ECO:0000313" key="5">
    <source>
        <dbReference type="Proteomes" id="UP001157910"/>
    </source>
</evidence>
<evidence type="ECO:0000259" key="3">
    <source>
        <dbReference type="Pfam" id="PF20072"/>
    </source>
</evidence>
<feature type="domain" description="DUF6468" evidence="3">
    <location>
        <begin position="36"/>
        <end position="105"/>
    </location>
</feature>
<evidence type="ECO:0000256" key="2">
    <source>
        <dbReference type="SAM" id="Phobius"/>
    </source>
</evidence>
<evidence type="ECO:0000256" key="1">
    <source>
        <dbReference type="SAM" id="MobiDB-lite"/>
    </source>
</evidence>
<comment type="caution">
    <text evidence="4">The sequence shown here is derived from an EMBL/GenBank/DDBJ whole genome shotgun (WGS) entry which is preliminary data.</text>
</comment>
<keyword evidence="2" id="KW-0812">Transmembrane</keyword>